<dbReference type="GO" id="GO:0009279">
    <property type="term" value="C:cell outer membrane"/>
    <property type="evidence" value="ECO:0007669"/>
    <property type="project" value="UniProtKB-SubCell"/>
</dbReference>
<keyword evidence="9 10" id="KW-0998">Cell outer membrane</keyword>
<dbReference type="PANTHER" id="PTHR30069">
    <property type="entry name" value="TONB-DEPENDENT OUTER MEMBRANE RECEPTOR"/>
    <property type="match status" value="1"/>
</dbReference>
<accession>A0A9Y2EU57</accession>
<evidence type="ECO:0000256" key="4">
    <source>
        <dbReference type="ARBA" id="ARBA00022692"/>
    </source>
</evidence>
<feature type="domain" description="TonB-dependent receptor plug" evidence="14">
    <location>
        <begin position="50"/>
        <end position="158"/>
    </location>
</feature>
<evidence type="ECO:0000313" key="16">
    <source>
        <dbReference type="Proteomes" id="UP001243623"/>
    </source>
</evidence>
<organism evidence="15 16">
    <name type="scientific">Selenobaculum gibii</name>
    <dbReference type="NCBI Taxonomy" id="3054208"/>
    <lineage>
        <taxon>Bacteria</taxon>
        <taxon>Bacillati</taxon>
        <taxon>Bacillota</taxon>
        <taxon>Negativicutes</taxon>
        <taxon>Selenomonadales</taxon>
        <taxon>Selenomonadaceae</taxon>
        <taxon>Selenobaculum</taxon>
    </lineage>
</organism>
<keyword evidence="7 10" id="KW-0472">Membrane</keyword>
<dbReference type="RefSeq" id="WP_147666683.1">
    <property type="nucleotide sequence ID" value="NZ_CP120678.1"/>
</dbReference>
<dbReference type="AlphaFoldDB" id="A0A9Y2EU57"/>
<feature type="signal peptide" evidence="12">
    <location>
        <begin position="1"/>
        <end position="26"/>
    </location>
</feature>
<evidence type="ECO:0000256" key="1">
    <source>
        <dbReference type="ARBA" id="ARBA00004571"/>
    </source>
</evidence>
<evidence type="ECO:0000256" key="7">
    <source>
        <dbReference type="ARBA" id="ARBA00023136"/>
    </source>
</evidence>
<dbReference type="GO" id="GO:0044718">
    <property type="term" value="P:siderophore transmembrane transport"/>
    <property type="evidence" value="ECO:0007669"/>
    <property type="project" value="TreeGrafter"/>
</dbReference>
<feature type="domain" description="TonB-dependent receptor-like beta-barrel" evidence="13">
    <location>
        <begin position="183"/>
        <end position="624"/>
    </location>
</feature>
<dbReference type="EMBL" id="CP120678">
    <property type="protein sequence ID" value="WIW71195.1"/>
    <property type="molecule type" value="Genomic_DNA"/>
</dbReference>
<dbReference type="Proteomes" id="UP001243623">
    <property type="component" value="Chromosome"/>
</dbReference>
<keyword evidence="3 10" id="KW-1134">Transmembrane beta strand</keyword>
<evidence type="ECO:0000256" key="12">
    <source>
        <dbReference type="SAM" id="SignalP"/>
    </source>
</evidence>
<dbReference type="InterPro" id="IPR012910">
    <property type="entry name" value="Plug_dom"/>
</dbReference>
<evidence type="ECO:0000259" key="13">
    <source>
        <dbReference type="Pfam" id="PF00593"/>
    </source>
</evidence>
<keyword evidence="6 11" id="KW-0798">TonB box</keyword>
<evidence type="ECO:0000256" key="11">
    <source>
        <dbReference type="RuleBase" id="RU003357"/>
    </source>
</evidence>
<gene>
    <name evidence="15" type="ORF">P3F81_02365</name>
</gene>
<dbReference type="Gene3D" id="2.170.130.10">
    <property type="entry name" value="TonB-dependent receptor, plug domain"/>
    <property type="match status" value="1"/>
</dbReference>
<feature type="chain" id="PRO_5040762339" evidence="12">
    <location>
        <begin position="27"/>
        <end position="647"/>
    </location>
</feature>
<evidence type="ECO:0000256" key="9">
    <source>
        <dbReference type="ARBA" id="ARBA00023237"/>
    </source>
</evidence>
<proteinExistence type="inferred from homology"/>
<dbReference type="InterPro" id="IPR037066">
    <property type="entry name" value="Plug_dom_sf"/>
</dbReference>
<evidence type="ECO:0000256" key="6">
    <source>
        <dbReference type="ARBA" id="ARBA00023077"/>
    </source>
</evidence>
<dbReference type="InterPro" id="IPR000531">
    <property type="entry name" value="Beta-barrel_TonB"/>
</dbReference>
<evidence type="ECO:0000259" key="14">
    <source>
        <dbReference type="Pfam" id="PF07715"/>
    </source>
</evidence>
<keyword evidence="8 15" id="KW-0675">Receptor</keyword>
<dbReference type="CDD" id="cd01347">
    <property type="entry name" value="ligand_gated_channel"/>
    <property type="match status" value="1"/>
</dbReference>
<name>A0A9Y2EU57_9FIRM</name>
<dbReference type="Pfam" id="PF00593">
    <property type="entry name" value="TonB_dep_Rec_b-barrel"/>
    <property type="match status" value="1"/>
</dbReference>
<protein>
    <submittedName>
        <fullName evidence="15">TonB-dependent receptor</fullName>
    </submittedName>
</protein>
<evidence type="ECO:0000256" key="2">
    <source>
        <dbReference type="ARBA" id="ARBA00022448"/>
    </source>
</evidence>
<sequence length="647" mass="73191">MRFVGKNKKALLTMAIGLYLTAPVSAAQANDEIVQSRDVIVSATRTQQEIKETPASVEVITREDIENLGADSVVSALKLAANVDITKTGMTGKKVSIRGMNTSQTLILIDGRRMAGEDTSVTANFYELDRINLTNVERIEIVRGPVSSLYGSDALGGVINIITRKSDATTSQLGLSTGSEQRNVDYHLDLGKNGKWAWSFDTRYSDILKQTYATENTNMFGDRHFFNISGTYDLTEDKKIDVFYEYMKENLEEDYASGNKEYWENQRRSYGITYRGEKAAGDYELRMYFNKLEKDDNTYTSARKLSDFDVAKYETFVVDGKNTTQIGDNHLLTYGGEYRQTSYRGTRLGNGGDDIFSIERDGVTKTGSEATIDYYAAYVQDEWVINDRLLVIPSLRYDDSDKFGDKVSPKIGMTYKMNDNYRLKASYGTGFKAPSISELYMNMTRQMGTMKVTVAGNPDLQPEESKNFELSLEGERGNSFGKLTYFHNDVDNLIGTETKMSYIPGSGMVATSKYVNVNKAKIDGVELELGRHLNDKWTVKLTSNYLDAIDKKDDSRLEDRAKNRTTLQLQYDDIDNSGIHAVIWNEWINEYRYSKSDYDYSTFNVSVSKKFNDTVNGYVAVENIFDKKIDDLAIDGRVWRCGVQMQL</sequence>
<dbReference type="Gene3D" id="2.40.170.20">
    <property type="entry name" value="TonB-dependent receptor, beta-barrel domain"/>
    <property type="match status" value="1"/>
</dbReference>
<dbReference type="KEGG" id="sgbi:P3F81_02365"/>
<keyword evidence="16" id="KW-1185">Reference proteome</keyword>
<dbReference type="InterPro" id="IPR036942">
    <property type="entry name" value="Beta-barrel_TonB_sf"/>
</dbReference>
<dbReference type="PANTHER" id="PTHR30069:SF29">
    <property type="entry name" value="HEMOGLOBIN AND HEMOGLOBIN-HAPTOGLOBIN-BINDING PROTEIN 1-RELATED"/>
    <property type="match status" value="1"/>
</dbReference>
<dbReference type="SUPFAM" id="SSF56935">
    <property type="entry name" value="Porins"/>
    <property type="match status" value="1"/>
</dbReference>
<evidence type="ECO:0000256" key="10">
    <source>
        <dbReference type="PROSITE-ProRule" id="PRU01360"/>
    </source>
</evidence>
<comment type="subcellular location">
    <subcellularLocation>
        <location evidence="1 10">Cell outer membrane</location>
        <topology evidence="1 10">Multi-pass membrane protein</topology>
    </subcellularLocation>
</comment>
<evidence type="ECO:0000256" key="5">
    <source>
        <dbReference type="ARBA" id="ARBA00022729"/>
    </source>
</evidence>
<reference evidence="15" key="1">
    <citation type="submission" date="2023-03" db="EMBL/GenBank/DDBJ databases">
        <title>Selenobaculum gbiensis gen. nov. sp. nov., a new bacterium isolated from the gut microbiota of IBD patient.</title>
        <authorList>
            <person name="Yeo S."/>
            <person name="Park H."/>
            <person name="Huh C.S."/>
        </authorList>
    </citation>
    <scope>NUCLEOTIDE SEQUENCE</scope>
    <source>
        <strain evidence="15">ICN-92133</strain>
    </source>
</reference>
<keyword evidence="5 12" id="KW-0732">Signal</keyword>
<comment type="similarity">
    <text evidence="10 11">Belongs to the TonB-dependent receptor family.</text>
</comment>
<dbReference type="GO" id="GO:0015344">
    <property type="term" value="F:siderophore uptake transmembrane transporter activity"/>
    <property type="evidence" value="ECO:0007669"/>
    <property type="project" value="TreeGrafter"/>
</dbReference>
<dbReference type="PROSITE" id="PS52016">
    <property type="entry name" value="TONB_DEPENDENT_REC_3"/>
    <property type="match status" value="1"/>
</dbReference>
<keyword evidence="2 10" id="KW-0813">Transport</keyword>
<dbReference type="Pfam" id="PF07715">
    <property type="entry name" value="Plug"/>
    <property type="match status" value="1"/>
</dbReference>
<evidence type="ECO:0000256" key="3">
    <source>
        <dbReference type="ARBA" id="ARBA00022452"/>
    </source>
</evidence>
<keyword evidence="4 10" id="KW-0812">Transmembrane</keyword>
<dbReference type="InterPro" id="IPR039426">
    <property type="entry name" value="TonB-dep_rcpt-like"/>
</dbReference>
<evidence type="ECO:0000256" key="8">
    <source>
        <dbReference type="ARBA" id="ARBA00023170"/>
    </source>
</evidence>
<evidence type="ECO:0000313" key="15">
    <source>
        <dbReference type="EMBL" id="WIW71195.1"/>
    </source>
</evidence>